<evidence type="ECO:0000313" key="2">
    <source>
        <dbReference type="Proteomes" id="UP000051530"/>
    </source>
</evidence>
<evidence type="ECO:0000313" key="1">
    <source>
        <dbReference type="EMBL" id="KRH93680.1"/>
    </source>
</evidence>
<dbReference type="VEuPathDB" id="MicrosporidiaDB:M153_6680004813"/>
<gene>
    <name evidence="1" type="ORF">M153_6680004813</name>
</gene>
<accession>A0A0R0M4A4</accession>
<organism evidence="1 2">
    <name type="scientific">Pseudoloma neurophilia</name>
    <dbReference type="NCBI Taxonomy" id="146866"/>
    <lineage>
        <taxon>Eukaryota</taxon>
        <taxon>Fungi</taxon>
        <taxon>Fungi incertae sedis</taxon>
        <taxon>Microsporidia</taxon>
        <taxon>Pseudoloma</taxon>
    </lineage>
</organism>
<feature type="non-terminal residue" evidence="1">
    <location>
        <position position="1"/>
    </location>
</feature>
<dbReference type="AlphaFoldDB" id="A0A0R0M4A4"/>
<keyword evidence="2" id="KW-1185">Reference proteome</keyword>
<dbReference type="Proteomes" id="UP000051530">
    <property type="component" value="Unassembled WGS sequence"/>
</dbReference>
<proteinExistence type="predicted"/>
<name>A0A0R0M4A4_9MICR</name>
<reference evidence="1 2" key="1">
    <citation type="submission" date="2015-07" db="EMBL/GenBank/DDBJ databases">
        <title>The genome of Pseudoloma neurophilia, a relevant intracellular parasite of the zebrafish.</title>
        <authorList>
            <person name="Ndikumana S."/>
            <person name="Pelin A."/>
            <person name="Sanders J."/>
            <person name="Corradi N."/>
        </authorList>
    </citation>
    <scope>NUCLEOTIDE SEQUENCE [LARGE SCALE GENOMIC DNA]</scope>
    <source>
        <strain evidence="1 2">MK1</strain>
    </source>
</reference>
<dbReference type="EMBL" id="LGUB01000253">
    <property type="protein sequence ID" value="KRH93680.1"/>
    <property type="molecule type" value="Genomic_DNA"/>
</dbReference>
<protein>
    <submittedName>
        <fullName evidence="1">Uncharacterized protein</fullName>
    </submittedName>
</protein>
<sequence>KIFLPPCSILFIKKYIKIKKFQSPFKRKIIDLVSNQIFFVQ</sequence>
<comment type="caution">
    <text evidence="1">The sequence shown here is derived from an EMBL/GenBank/DDBJ whole genome shotgun (WGS) entry which is preliminary data.</text>
</comment>